<proteinExistence type="predicted"/>
<protein>
    <submittedName>
        <fullName evidence="2">Uncharacterized protein</fullName>
    </submittedName>
</protein>
<feature type="compositionally biased region" description="Basic and acidic residues" evidence="1">
    <location>
        <begin position="92"/>
        <end position="104"/>
    </location>
</feature>
<feature type="compositionally biased region" description="Polar residues" evidence="1">
    <location>
        <begin position="66"/>
        <end position="77"/>
    </location>
</feature>
<reference evidence="3" key="1">
    <citation type="journal article" date="2019" name="Int. J. Syst. Evol. Microbiol.">
        <title>The Global Catalogue of Microorganisms (GCM) 10K type strain sequencing project: providing services to taxonomists for standard genome sequencing and annotation.</title>
        <authorList>
            <consortium name="The Broad Institute Genomics Platform"/>
            <consortium name="The Broad Institute Genome Sequencing Center for Infectious Disease"/>
            <person name="Wu L."/>
            <person name="Ma J."/>
        </authorList>
    </citation>
    <scope>NUCLEOTIDE SEQUENCE [LARGE SCALE GENOMIC DNA]</scope>
    <source>
        <strain evidence="3">JCM 16548</strain>
    </source>
</reference>
<organism evidence="2 3">
    <name type="scientific">Microlunatus aurantiacus</name>
    <dbReference type="NCBI Taxonomy" id="446786"/>
    <lineage>
        <taxon>Bacteria</taxon>
        <taxon>Bacillati</taxon>
        <taxon>Actinomycetota</taxon>
        <taxon>Actinomycetes</taxon>
        <taxon>Propionibacteriales</taxon>
        <taxon>Propionibacteriaceae</taxon>
        <taxon>Microlunatus</taxon>
    </lineage>
</organism>
<dbReference type="Proteomes" id="UP001500051">
    <property type="component" value="Unassembled WGS sequence"/>
</dbReference>
<evidence type="ECO:0000313" key="2">
    <source>
        <dbReference type="EMBL" id="GAA3716565.1"/>
    </source>
</evidence>
<evidence type="ECO:0000256" key="1">
    <source>
        <dbReference type="SAM" id="MobiDB-lite"/>
    </source>
</evidence>
<feature type="region of interest" description="Disordered" evidence="1">
    <location>
        <begin position="1"/>
        <end position="32"/>
    </location>
</feature>
<comment type="caution">
    <text evidence="2">The sequence shown here is derived from an EMBL/GenBank/DDBJ whole genome shotgun (WGS) entry which is preliminary data.</text>
</comment>
<feature type="compositionally biased region" description="Basic and acidic residues" evidence="1">
    <location>
        <begin position="1"/>
        <end position="17"/>
    </location>
</feature>
<dbReference type="EMBL" id="BAAAYX010000020">
    <property type="protein sequence ID" value="GAA3716565.1"/>
    <property type="molecule type" value="Genomic_DNA"/>
</dbReference>
<accession>A0ABP7EAL6</accession>
<name>A0ABP7EAL6_9ACTN</name>
<gene>
    <name evidence="2" type="ORF">GCM10022204_40420</name>
</gene>
<evidence type="ECO:0000313" key="3">
    <source>
        <dbReference type="Proteomes" id="UP001500051"/>
    </source>
</evidence>
<feature type="region of interest" description="Disordered" evidence="1">
    <location>
        <begin position="55"/>
        <end position="104"/>
    </location>
</feature>
<sequence length="104" mass="10747">MPPAEAIRDVDRTRIEHVGTGGGHPEILLAGTSGDGTSMTGVLFDCGDRFCGGPVRGGGGWEVSGQPSALASSGSRQTHPRPFDAPTHAHRSAADVRVQDARSQ</sequence>
<keyword evidence="3" id="KW-1185">Reference proteome</keyword>